<dbReference type="STRING" id="22663.A0A2I0K4E2"/>
<evidence type="ECO:0000313" key="2">
    <source>
        <dbReference type="EMBL" id="PKI63402.1"/>
    </source>
</evidence>
<sequence length="82" mass="8993">LVLKNKIFVYDLAGQRIGWANYDCSMSVNVSTAINTGRNEYVNTGDLSRGISIRVASSRELIICCIIASVLCVLITGIFQHL</sequence>
<keyword evidence="1" id="KW-0812">Transmembrane</keyword>
<protein>
    <recommendedName>
        <fullName evidence="4">Peptidase A1 domain-containing protein</fullName>
    </recommendedName>
</protein>
<dbReference type="AlphaFoldDB" id="A0A2I0K4E2"/>
<evidence type="ECO:0000256" key="1">
    <source>
        <dbReference type="SAM" id="Phobius"/>
    </source>
</evidence>
<dbReference type="EMBL" id="PGOL01000889">
    <property type="protein sequence ID" value="PKI63402.1"/>
    <property type="molecule type" value="Genomic_DNA"/>
</dbReference>
<evidence type="ECO:0000313" key="3">
    <source>
        <dbReference type="Proteomes" id="UP000233551"/>
    </source>
</evidence>
<dbReference type="Proteomes" id="UP000233551">
    <property type="component" value="Unassembled WGS sequence"/>
</dbReference>
<feature type="non-terminal residue" evidence="2">
    <location>
        <position position="1"/>
    </location>
</feature>
<name>A0A2I0K4E2_PUNGR</name>
<gene>
    <name evidence="2" type="ORF">CRG98_016207</name>
</gene>
<evidence type="ECO:0008006" key="4">
    <source>
        <dbReference type="Google" id="ProtNLM"/>
    </source>
</evidence>
<accession>A0A2I0K4E2</accession>
<keyword evidence="1" id="KW-1133">Transmembrane helix</keyword>
<reference evidence="2 3" key="1">
    <citation type="submission" date="2017-11" db="EMBL/GenBank/DDBJ databases">
        <title>De-novo sequencing of pomegranate (Punica granatum L.) genome.</title>
        <authorList>
            <person name="Akparov Z."/>
            <person name="Amiraslanov A."/>
            <person name="Hajiyeva S."/>
            <person name="Abbasov M."/>
            <person name="Kaur K."/>
            <person name="Hamwieh A."/>
            <person name="Solovyev V."/>
            <person name="Salamov A."/>
            <person name="Braich B."/>
            <person name="Kosarev P."/>
            <person name="Mahmoud A."/>
            <person name="Hajiyev E."/>
            <person name="Babayeva S."/>
            <person name="Izzatullayeva V."/>
            <person name="Mammadov A."/>
            <person name="Mammadov A."/>
            <person name="Sharifova S."/>
            <person name="Ojaghi J."/>
            <person name="Eynullazada K."/>
            <person name="Bayramov B."/>
            <person name="Abdulazimova A."/>
            <person name="Shahmuradov I."/>
        </authorList>
    </citation>
    <scope>NUCLEOTIDE SEQUENCE [LARGE SCALE GENOMIC DNA]</scope>
    <source>
        <strain evidence="3">cv. AG2017</strain>
        <tissue evidence="2">Leaf</tissue>
    </source>
</reference>
<keyword evidence="1" id="KW-0472">Membrane</keyword>
<feature type="transmembrane region" description="Helical" evidence="1">
    <location>
        <begin position="61"/>
        <end position="79"/>
    </location>
</feature>
<comment type="caution">
    <text evidence="2">The sequence shown here is derived from an EMBL/GenBank/DDBJ whole genome shotgun (WGS) entry which is preliminary data.</text>
</comment>
<proteinExistence type="predicted"/>
<keyword evidence="3" id="KW-1185">Reference proteome</keyword>
<organism evidence="2 3">
    <name type="scientific">Punica granatum</name>
    <name type="common">Pomegranate</name>
    <dbReference type="NCBI Taxonomy" id="22663"/>
    <lineage>
        <taxon>Eukaryota</taxon>
        <taxon>Viridiplantae</taxon>
        <taxon>Streptophyta</taxon>
        <taxon>Embryophyta</taxon>
        <taxon>Tracheophyta</taxon>
        <taxon>Spermatophyta</taxon>
        <taxon>Magnoliopsida</taxon>
        <taxon>eudicotyledons</taxon>
        <taxon>Gunneridae</taxon>
        <taxon>Pentapetalae</taxon>
        <taxon>rosids</taxon>
        <taxon>malvids</taxon>
        <taxon>Myrtales</taxon>
        <taxon>Lythraceae</taxon>
        <taxon>Punica</taxon>
    </lineage>
</organism>